<comment type="caution">
    <text evidence="4">The sequence shown here is derived from an EMBL/GenBank/DDBJ whole genome shotgun (WGS) entry which is preliminary data.</text>
</comment>
<sequence>NWIKTWNDDPKPFVWHKTAEEILDSLAKYIARISDAGH</sequence>
<reference evidence="4 5" key="1">
    <citation type="submission" date="2022-07" db="EMBL/GenBank/DDBJ databases">
        <title>Degradation activity of malathion, p-nitrophenol and potential low-temperature adaptation strategy of Rhodococcus sp. FXJ9.536.</title>
        <authorList>
            <person name="Huang J."/>
            <person name="Huang Y."/>
        </authorList>
    </citation>
    <scope>NUCLEOTIDE SEQUENCE [LARGE SCALE GENOMIC DNA]</scope>
    <source>
        <strain evidence="4 5">FXJ9.536</strain>
    </source>
</reference>
<dbReference type="EMBL" id="JANFQF010000031">
    <property type="protein sequence ID" value="MCQ4122487.1"/>
    <property type="molecule type" value="Genomic_DNA"/>
</dbReference>
<proteinExistence type="predicted"/>
<dbReference type="EMBL" id="JANFQF010000001">
    <property type="protein sequence ID" value="MCQ4118093.1"/>
    <property type="molecule type" value="Genomic_DNA"/>
</dbReference>
<accession>A0ABT1QN16</accession>
<dbReference type="Proteomes" id="UP001524501">
    <property type="component" value="Unassembled WGS sequence"/>
</dbReference>
<feature type="non-terminal residue" evidence="4">
    <location>
        <position position="1"/>
    </location>
</feature>
<protein>
    <submittedName>
        <fullName evidence="4">IS630 family transposase</fullName>
    </submittedName>
</protein>
<name>A0ABT1QN16_9NOCA</name>
<evidence type="ECO:0000313" key="3">
    <source>
        <dbReference type="EMBL" id="MCQ4122149.1"/>
    </source>
</evidence>
<organism evidence="4 5">
    <name type="scientific">Rhodococcus tibetensis</name>
    <dbReference type="NCBI Taxonomy" id="2965064"/>
    <lineage>
        <taxon>Bacteria</taxon>
        <taxon>Bacillati</taxon>
        <taxon>Actinomycetota</taxon>
        <taxon>Actinomycetes</taxon>
        <taxon>Mycobacteriales</taxon>
        <taxon>Nocardiaceae</taxon>
        <taxon>Rhodococcus</taxon>
    </lineage>
</organism>
<keyword evidence="5" id="KW-1185">Reference proteome</keyword>
<evidence type="ECO:0000313" key="1">
    <source>
        <dbReference type="EMBL" id="MCQ4118093.1"/>
    </source>
</evidence>
<gene>
    <name evidence="1" type="ORF">NOF53_02690</name>
    <name evidence="2" type="ORF">NOF53_09770</name>
    <name evidence="3" type="ORF">NOF53_23795</name>
    <name evidence="4" type="ORF">NOF53_25590</name>
</gene>
<dbReference type="EMBL" id="JANFQF010000025">
    <property type="protein sequence ID" value="MCQ4122149.1"/>
    <property type="molecule type" value="Genomic_DNA"/>
</dbReference>
<evidence type="ECO:0000313" key="5">
    <source>
        <dbReference type="Proteomes" id="UP001524501"/>
    </source>
</evidence>
<evidence type="ECO:0000313" key="4">
    <source>
        <dbReference type="EMBL" id="MCQ4122487.1"/>
    </source>
</evidence>
<dbReference type="EMBL" id="JANFQF010000006">
    <property type="protein sequence ID" value="MCQ4119459.1"/>
    <property type="molecule type" value="Genomic_DNA"/>
</dbReference>
<evidence type="ECO:0000313" key="2">
    <source>
        <dbReference type="EMBL" id="MCQ4119459.1"/>
    </source>
</evidence>